<dbReference type="AlphaFoldDB" id="A0A3Q9JHH8"/>
<dbReference type="KEGG" id="emo:DM558_01930"/>
<proteinExistence type="predicted"/>
<gene>
    <name evidence="2" type="ORF">DM558_01930</name>
</gene>
<name>A0A3Q9JHH8_9GAMM</name>
<evidence type="ECO:0000313" key="3">
    <source>
        <dbReference type="Proteomes" id="UP000273143"/>
    </source>
</evidence>
<dbReference type="Pfam" id="PF08765">
    <property type="entry name" value="Mor"/>
    <property type="match status" value="1"/>
</dbReference>
<evidence type="ECO:0000313" key="2">
    <source>
        <dbReference type="EMBL" id="AZS49610.1"/>
    </source>
</evidence>
<organism evidence="2 3">
    <name type="scientific">Entomomonas moraniae</name>
    <dbReference type="NCBI Taxonomy" id="2213226"/>
    <lineage>
        <taxon>Bacteria</taxon>
        <taxon>Pseudomonadati</taxon>
        <taxon>Pseudomonadota</taxon>
        <taxon>Gammaproteobacteria</taxon>
        <taxon>Pseudomonadales</taxon>
        <taxon>Pseudomonadaceae</taxon>
        <taxon>Entomomonas</taxon>
    </lineage>
</organism>
<feature type="domain" description="Mor transcription activator" evidence="1">
    <location>
        <begin position="8"/>
        <end position="96"/>
    </location>
</feature>
<dbReference type="InterPro" id="IPR009057">
    <property type="entry name" value="Homeodomain-like_sf"/>
</dbReference>
<keyword evidence="3" id="KW-1185">Reference proteome</keyword>
<dbReference type="Gene3D" id="1.10.10.60">
    <property type="entry name" value="Homeodomain-like"/>
    <property type="match status" value="1"/>
</dbReference>
<dbReference type="EMBL" id="CP029822">
    <property type="protein sequence ID" value="AZS49610.1"/>
    <property type="molecule type" value="Genomic_DNA"/>
</dbReference>
<dbReference type="Proteomes" id="UP000273143">
    <property type="component" value="Chromosome"/>
</dbReference>
<dbReference type="SUPFAM" id="SSF46689">
    <property type="entry name" value="Homeodomain-like"/>
    <property type="match status" value="1"/>
</dbReference>
<accession>A0A3Q9JHH8</accession>
<sequence>MTSIQAQRKNELFSELAESIQYELEKIGIDEGKALEKAEEITFNIYENWRGLSIVFPMNPERYMEKLKSKILEEFDGRNTTEIVRKYKISENILYRWNRASLTKKK</sequence>
<dbReference type="InterPro" id="IPR014875">
    <property type="entry name" value="Mor_transcription_activator"/>
</dbReference>
<reference evidence="3" key="1">
    <citation type="submission" date="2018-06" db="EMBL/GenBank/DDBJ databases">
        <title>Complete genome of Pseudomonas insecticola strain QZS01.</title>
        <authorList>
            <person name="Wang J."/>
            <person name="Su Q."/>
        </authorList>
    </citation>
    <scope>NUCLEOTIDE SEQUENCE [LARGE SCALE GENOMIC DNA]</scope>
    <source>
        <strain evidence="3">QZS01</strain>
    </source>
</reference>
<evidence type="ECO:0000259" key="1">
    <source>
        <dbReference type="Pfam" id="PF08765"/>
    </source>
</evidence>
<dbReference type="RefSeq" id="WP_127161805.1">
    <property type="nucleotide sequence ID" value="NZ_CP029822.1"/>
</dbReference>
<protein>
    <recommendedName>
        <fullName evidence="1">Mor transcription activator domain-containing protein</fullName>
    </recommendedName>
</protein>